<dbReference type="EMBL" id="CP009574">
    <property type="protein sequence ID" value="AIT08773.1"/>
    <property type="molecule type" value="Genomic_DNA"/>
</dbReference>
<dbReference type="AlphaFoldDB" id="A0A097EMJ8"/>
<name>A0A097EMJ8_9GAMM</name>
<evidence type="ECO:0000313" key="2">
    <source>
        <dbReference type="EMBL" id="AIT08773.1"/>
    </source>
</evidence>
<accession>A0A097EMJ8</accession>
<sequence length="207" mass="22573">MASVDGELYLLATATGEVKAKAKLHLDPNQVSKNEGEGTSTLTLNVEGKIEVNAKVWIVKIAAGAIVGAECGFGVSAKVHPDNAFIDWAFLFNGLVVYWSVYYDAEFNDKDVNSSREDKKKKPKSKSAKNKYGAGKEDPFVLIDKFQIPKAVDTKDDAKASDVVNYKQTTSIQDLVFGKDNDINEVNIESIENSAASTGSSMWLKDK</sequence>
<evidence type="ECO:0000256" key="1">
    <source>
        <dbReference type="SAM" id="MobiDB-lite"/>
    </source>
</evidence>
<dbReference type="HOGENOM" id="CLU_1324779_0_0_6"/>
<dbReference type="Proteomes" id="UP000029672">
    <property type="component" value="Chromosome"/>
</dbReference>
<keyword evidence="3" id="KW-1185">Reference proteome</keyword>
<evidence type="ECO:0000313" key="3">
    <source>
        <dbReference type="Proteomes" id="UP000029672"/>
    </source>
</evidence>
<protein>
    <submittedName>
        <fullName evidence="2">Uncharacterized protein</fullName>
    </submittedName>
</protein>
<reference evidence="2 3" key="1">
    <citation type="submission" date="2014-10" db="EMBL/GenBank/DDBJ databases">
        <title>Whole genome sequence of Francisella endociliophora strain FSC1006, isolated from a laboratory culture of the marine ciliate Euplotes raikovi.</title>
        <authorList>
            <person name="Granberg M."/>
            <person name="Backman S."/>
            <person name="Lundmark E."/>
            <person name="Nilsson E."/>
            <person name="Karlsson E."/>
            <person name="Thelaus J."/>
            <person name="Ohrman C."/>
            <person name="Larkeryd A."/>
            <person name="Stenberg P."/>
        </authorList>
    </citation>
    <scope>NUCLEOTIDE SEQUENCE [LARGE SCALE GENOMIC DNA]</scope>
    <source>
        <strain evidence="2 3">FSC1006</strain>
    </source>
</reference>
<organism evidence="2 3">
    <name type="scientific">Candidatus Francisella endociliophora</name>
    <dbReference type="NCBI Taxonomy" id="653937"/>
    <lineage>
        <taxon>Bacteria</taxon>
        <taxon>Pseudomonadati</taxon>
        <taxon>Pseudomonadota</taxon>
        <taxon>Gammaproteobacteria</taxon>
        <taxon>Thiotrichales</taxon>
        <taxon>Francisellaceae</taxon>
        <taxon>Francisella</taxon>
    </lineage>
</organism>
<dbReference type="STRING" id="1547445.LO80_01465"/>
<dbReference type="KEGG" id="frf:LO80_01465"/>
<feature type="region of interest" description="Disordered" evidence="1">
    <location>
        <begin position="113"/>
        <end position="133"/>
    </location>
</feature>
<proteinExistence type="predicted"/>
<gene>
    <name evidence="2" type="ORF">LO80_01465</name>
</gene>
<dbReference type="RefSeq" id="WP_040007907.1">
    <property type="nucleotide sequence ID" value="NZ_CP009574.1"/>
</dbReference>